<dbReference type="Pfam" id="PF00440">
    <property type="entry name" value="TetR_N"/>
    <property type="match status" value="1"/>
</dbReference>
<feature type="region of interest" description="Disordered" evidence="5">
    <location>
        <begin position="1"/>
        <end position="22"/>
    </location>
</feature>
<evidence type="ECO:0000256" key="3">
    <source>
        <dbReference type="ARBA" id="ARBA00023163"/>
    </source>
</evidence>
<dbReference type="InterPro" id="IPR036271">
    <property type="entry name" value="Tet_transcr_reg_TetR-rel_C_sf"/>
</dbReference>
<protein>
    <submittedName>
        <fullName evidence="7">AcrR family transcriptional regulator</fullName>
    </submittedName>
</protein>
<organism evidence="7 8">
    <name type="scientific">Corynebacterium guangdongense</name>
    <dbReference type="NCBI Taxonomy" id="1783348"/>
    <lineage>
        <taxon>Bacteria</taxon>
        <taxon>Bacillati</taxon>
        <taxon>Actinomycetota</taxon>
        <taxon>Actinomycetes</taxon>
        <taxon>Mycobacteriales</taxon>
        <taxon>Corynebacteriaceae</taxon>
        <taxon>Corynebacterium</taxon>
    </lineage>
</organism>
<keyword evidence="1" id="KW-0805">Transcription regulation</keyword>
<evidence type="ECO:0000256" key="1">
    <source>
        <dbReference type="ARBA" id="ARBA00023015"/>
    </source>
</evidence>
<dbReference type="Gene3D" id="1.10.10.60">
    <property type="entry name" value="Homeodomain-like"/>
    <property type="match status" value="1"/>
</dbReference>
<sequence>MPTSDISTKAPETADEAAKAARSDARTTQLLRAATEVMQERGAHATSMKLVAERAGVSVGLIYRYYANKDELVQAVITGVLDQMAIEVPASIAPVEDPVRRVAAGFTAYAEVIRDNRAATLLTYRETGQLGPQARETVKQLELKTGQPMLQATREAIAAGYFRPMDARTYSYDLLIAAHSWALKHWYYTTRMSFETFVKTQISIHLYAGLKPAYYEAYSDLLLTDTIAD</sequence>
<accession>A0ABU1ZTX3</accession>
<dbReference type="Pfam" id="PF17932">
    <property type="entry name" value="TetR_C_24"/>
    <property type="match status" value="1"/>
</dbReference>
<reference evidence="7" key="1">
    <citation type="submission" date="2023-07" db="EMBL/GenBank/DDBJ databases">
        <title>Sequencing the genomes of 1000 actinobacteria strains.</title>
        <authorList>
            <person name="Klenk H.-P."/>
        </authorList>
    </citation>
    <scope>NUCLEOTIDE SEQUENCE</scope>
    <source>
        <strain evidence="7">DSM 107476</strain>
    </source>
</reference>
<comment type="caution">
    <text evidence="7">The sequence shown here is derived from an EMBL/GenBank/DDBJ whole genome shotgun (WGS) entry which is preliminary data.</text>
</comment>
<gene>
    <name evidence="7" type="ORF">J2S39_000055</name>
</gene>
<dbReference type="SUPFAM" id="SSF48498">
    <property type="entry name" value="Tetracyclin repressor-like, C-terminal domain"/>
    <property type="match status" value="1"/>
</dbReference>
<dbReference type="PANTHER" id="PTHR30055">
    <property type="entry name" value="HTH-TYPE TRANSCRIPTIONAL REGULATOR RUTR"/>
    <property type="match status" value="1"/>
</dbReference>
<dbReference type="SUPFAM" id="SSF46689">
    <property type="entry name" value="Homeodomain-like"/>
    <property type="match status" value="1"/>
</dbReference>
<keyword evidence="8" id="KW-1185">Reference proteome</keyword>
<evidence type="ECO:0000256" key="5">
    <source>
        <dbReference type="SAM" id="MobiDB-lite"/>
    </source>
</evidence>
<evidence type="ECO:0000313" key="7">
    <source>
        <dbReference type="EMBL" id="MDR7328379.1"/>
    </source>
</evidence>
<keyword evidence="2 4" id="KW-0238">DNA-binding</keyword>
<evidence type="ECO:0000256" key="2">
    <source>
        <dbReference type="ARBA" id="ARBA00023125"/>
    </source>
</evidence>
<feature type="domain" description="HTH tetR-type" evidence="6">
    <location>
        <begin position="24"/>
        <end position="84"/>
    </location>
</feature>
<dbReference type="PRINTS" id="PR00455">
    <property type="entry name" value="HTHTETR"/>
</dbReference>
<feature type="DNA-binding region" description="H-T-H motif" evidence="4">
    <location>
        <begin position="47"/>
        <end position="66"/>
    </location>
</feature>
<dbReference type="InterPro" id="IPR001647">
    <property type="entry name" value="HTH_TetR"/>
</dbReference>
<name>A0ABU1ZTX3_9CORY</name>
<evidence type="ECO:0000259" key="6">
    <source>
        <dbReference type="PROSITE" id="PS50977"/>
    </source>
</evidence>
<proteinExistence type="predicted"/>
<dbReference type="InterPro" id="IPR041490">
    <property type="entry name" value="KstR2_TetR_C"/>
</dbReference>
<evidence type="ECO:0000313" key="8">
    <source>
        <dbReference type="Proteomes" id="UP001180840"/>
    </source>
</evidence>
<keyword evidence="3" id="KW-0804">Transcription</keyword>
<evidence type="ECO:0000256" key="4">
    <source>
        <dbReference type="PROSITE-ProRule" id="PRU00335"/>
    </source>
</evidence>
<dbReference type="Proteomes" id="UP001180840">
    <property type="component" value="Unassembled WGS sequence"/>
</dbReference>
<dbReference type="RefSeq" id="WP_290197130.1">
    <property type="nucleotide sequence ID" value="NZ_CP047654.1"/>
</dbReference>
<dbReference type="EMBL" id="JAVDXZ010000001">
    <property type="protein sequence ID" value="MDR7328379.1"/>
    <property type="molecule type" value="Genomic_DNA"/>
</dbReference>
<dbReference type="InterPro" id="IPR050109">
    <property type="entry name" value="HTH-type_TetR-like_transc_reg"/>
</dbReference>
<dbReference type="PROSITE" id="PS50977">
    <property type="entry name" value="HTH_TETR_2"/>
    <property type="match status" value="1"/>
</dbReference>
<dbReference type="PANTHER" id="PTHR30055:SF234">
    <property type="entry name" value="HTH-TYPE TRANSCRIPTIONAL REGULATOR BETI"/>
    <property type="match status" value="1"/>
</dbReference>
<dbReference type="Gene3D" id="1.10.357.10">
    <property type="entry name" value="Tetracycline Repressor, domain 2"/>
    <property type="match status" value="1"/>
</dbReference>
<dbReference type="InterPro" id="IPR009057">
    <property type="entry name" value="Homeodomain-like_sf"/>
</dbReference>